<proteinExistence type="predicted"/>
<dbReference type="SUPFAM" id="SSF56317">
    <property type="entry name" value="Carbon-nitrogen hydrolase"/>
    <property type="match status" value="1"/>
</dbReference>
<dbReference type="GO" id="GO:0070773">
    <property type="term" value="F:protein-N-terminal glutamine amidohydrolase activity"/>
    <property type="evidence" value="ECO:0007669"/>
    <property type="project" value="InterPro"/>
</dbReference>
<accession>A0A1L7XMH5</accession>
<organism evidence="3 4">
    <name type="scientific">Phialocephala subalpina</name>
    <dbReference type="NCBI Taxonomy" id="576137"/>
    <lineage>
        <taxon>Eukaryota</taxon>
        <taxon>Fungi</taxon>
        <taxon>Dikarya</taxon>
        <taxon>Ascomycota</taxon>
        <taxon>Pezizomycotina</taxon>
        <taxon>Leotiomycetes</taxon>
        <taxon>Helotiales</taxon>
        <taxon>Mollisiaceae</taxon>
        <taxon>Phialocephala</taxon>
        <taxon>Phialocephala fortinii species complex</taxon>
    </lineage>
</organism>
<dbReference type="STRING" id="576137.A0A1L7XMH5"/>
<evidence type="ECO:0000313" key="4">
    <source>
        <dbReference type="Proteomes" id="UP000184330"/>
    </source>
</evidence>
<keyword evidence="4" id="KW-1185">Reference proteome</keyword>
<name>A0A1L7XMH5_9HELO</name>
<evidence type="ECO:0000313" key="3">
    <source>
        <dbReference type="EMBL" id="CZR66245.1"/>
    </source>
</evidence>
<protein>
    <recommendedName>
        <fullName evidence="5">CN hydrolase domain-containing protein</fullName>
    </recommendedName>
</protein>
<dbReference type="EMBL" id="FJOG01000035">
    <property type="protein sequence ID" value="CZR66245.1"/>
    <property type="molecule type" value="Genomic_DNA"/>
</dbReference>
<feature type="transmembrane region" description="Helical" evidence="2">
    <location>
        <begin position="875"/>
        <end position="895"/>
    </location>
</feature>
<keyword evidence="2" id="KW-0812">Transmembrane</keyword>
<dbReference type="Gene3D" id="3.60.110.10">
    <property type="entry name" value="Carbon-nitrogen hydrolase"/>
    <property type="match status" value="1"/>
</dbReference>
<dbReference type="PANTHER" id="PTHR11750:SF26">
    <property type="entry name" value="PROTEIN N-TERMINAL AMIDASE"/>
    <property type="match status" value="1"/>
</dbReference>
<dbReference type="Proteomes" id="UP000184330">
    <property type="component" value="Unassembled WGS sequence"/>
</dbReference>
<dbReference type="AlphaFoldDB" id="A0A1L7XMH5"/>
<evidence type="ECO:0000256" key="1">
    <source>
        <dbReference type="SAM" id="MobiDB-lite"/>
    </source>
</evidence>
<gene>
    <name evidence="3" type="ORF">PAC_16146</name>
</gene>
<dbReference type="InterPro" id="IPR039703">
    <property type="entry name" value="Nta1"/>
</dbReference>
<feature type="transmembrane region" description="Helical" evidence="2">
    <location>
        <begin position="842"/>
        <end position="863"/>
    </location>
</feature>
<feature type="compositionally biased region" description="Low complexity" evidence="1">
    <location>
        <begin position="577"/>
        <end position="594"/>
    </location>
</feature>
<sequence>MSTDIIQFAPQVGDVDNNLTRADAVLNRADPKNLDLLVLPELAFSAGISSLWARTRALQYDCVVMVGYPEKVGVFPTTPATPEYYNSVILSNEDGETIANYRGPFTLYGKETCAIEGVDEFCNPAIEGLGNVAVGTCRGEEELLVVDTSERPQAKLVSVALPTTSNAGTAKSDMLTVTSDESRTWASIFTENSDLSLSTQATTSDYKEDIIGDKIHPPPPWPELLPKSEHEDEIEKEDVQSNMSVESCGGTISSGRPKADQDLKETAQSVILQILGQDEVLNPLFKEALDKFGSARVIKNLARFIKGYCRLLSRAQPTPDQKKGVAFLRNQARQFAALICIELDPLKLAHDLERSKSCSAEKKARLARWVSGVSPSSSPVRSNTKSDDEDGSETDSLSISDGLPPILEDIRELMVLGEPLKLFRQHFARFTRGESIKEWNNLIKRDHDLMARPKNKTLQTENQLLQSASTSFVDVQPDTITLHQDKKSFRVFWRCRCNRRFEARIPGTDRRVAEKFLQKMDWNVQRDGPMVKHYFTLKWLEGLIWTLAPSLLGRFSWESSTLSANSSDLEAGGGSSFGSTVSGFSTRSSERSSGGSEGPEQEMDIATRPIRSMTRTTNPVYICLYKRKGGFWRLRHAKLRMPNTKDQSRIAARGNNIELPIYSPNINKVLFLALREKLMRKSLSRTSKREWSACDRSWKSKIKGCFGKSALWLLRLFNPVSVSGLEFWELKLNPAPKLVDPIQKDKLPNEEAPSQSKSRVISTNLQITDEWEYSALTGQELDNFKGLIGGSFMLHLLKYPDDAKPDLPIWIGLPKKIRTKLVNHDKAQKAGWGFQVEYEWNVVAFVAMTCPIIILGFLIAVFLSIKYQWPISAGVTLALAPLTLVTFINTTLGGITKQKGLTK</sequence>
<keyword evidence="2" id="KW-1133">Transmembrane helix</keyword>
<dbReference type="GO" id="GO:0030163">
    <property type="term" value="P:protein catabolic process"/>
    <property type="evidence" value="ECO:0007669"/>
    <property type="project" value="TreeGrafter"/>
</dbReference>
<evidence type="ECO:0008006" key="5">
    <source>
        <dbReference type="Google" id="ProtNLM"/>
    </source>
</evidence>
<evidence type="ECO:0000256" key="2">
    <source>
        <dbReference type="SAM" id="Phobius"/>
    </source>
</evidence>
<feature type="compositionally biased region" description="Polar residues" evidence="1">
    <location>
        <begin position="240"/>
        <end position="254"/>
    </location>
</feature>
<reference evidence="3 4" key="1">
    <citation type="submission" date="2016-03" db="EMBL/GenBank/DDBJ databases">
        <authorList>
            <person name="Ploux O."/>
        </authorList>
    </citation>
    <scope>NUCLEOTIDE SEQUENCE [LARGE SCALE GENOMIC DNA]</scope>
    <source>
        <strain evidence="3 4">UAMH 11012</strain>
    </source>
</reference>
<dbReference type="PANTHER" id="PTHR11750">
    <property type="entry name" value="PROTEIN N-TERMINAL AMIDASE"/>
    <property type="match status" value="1"/>
</dbReference>
<feature type="region of interest" description="Disordered" evidence="1">
    <location>
        <begin position="567"/>
        <end position="604"/>
    </location>
</feature>
<dbReference type="InterPro" id="IPR036526">
    <property type="entry name" value="C-N_Hydrolase_sf"/>
</dbReference>
<dbReference type="GO" id="GO:0008418">
    <property type="term" value="F:protein-N-terminal asparagine amidohydrolase activity"/>
    <property type="evidence" value="ECO:0007669"/>
    <property type="project" value="InterPro"/>
</dbReference>
<feature type="compositionally biased region" description="Low complexity" evidence="1">
    <location>
        <begin position="373"/>
        <end position="382"/>
    </location>
</feature>
<dbReference type="OrthoDB" id="3560012at2759"/>
<keyword evidence="2" id="KW-0472">Membrane</keyword>
<feature type="region of interest" description="Disordered" evidence="1">
    <location>
        <begin position="373"/>
        <end position="401"/>
    </location>
</feature>
<feature type="region of interest" description="Disordered" evidence="1">
    <location>
        <begin position="237"/>
        <end position="258"/>
    </location>
</feature>